<dbReference type="AlphaFoldDB" id="A0A6C0CJM1"/>
<organism evidence="2">
    <name type="scientific">viral metagenome</name>
    <dbReference type="NCBI Taxonomy" id="1070528"/>
    <lineage>
        <taxon>unclassified sequences</taxon>
        <taxon>metagenomes</taxon>
        <taxon>organismal metagenomes</taxon>
    </lineage>
</organism>
<keyword evidence="1" id="KW-1133">Transmembrane helix</keyword>
<keyword evidence="1" id="KW-0472">Membrane</keyword>
<evidence type="ECO:0000313" key="2">
    <source>
        <dbReference type="EMBL" id="QHT04352.1"/>
    </source>
</evidence>
<reference evidence="2" key="1">
    <citation type="journal article" date="2020" name="Nature">
        <title>Giant virus diversity and host interactions through global metagenomics.</title>
        <authorList>
            <person name="Schulz F."/>
            <person name="Roux S."/>
            <person name="Paez-Espino D."/>
            <person name="Jungbluth S."/>
            <person name="Walsh D.A."/>
            <person name="Denef V.J."/>
            <person name="McMahon K.D."/>
            <person name="Konstantinidis K.T."/>
            <person name="Eloe-Fadrosh E.A."/>
            <person name="Kyrpides N.C."/>
            <person name="Woyke T."/>
        </authorList>
    </citation>
    <scope>NUCLEOTIDE SEQUENCE</scope>
    <source>
        <strain evidence="2">GVMAG-M-3300021185-45</strain>
    </source>
</reference>
<sequence>MDEDGHNIITNETMSFKEQEWKNEHETILVEWADKAMCYRWLHARSHQSYSKTNAWFTIPVIIMSTLTGTANFAQDRFPEDIKPMAQMGIGAVNLFAGILTTIAQFLKIGELNEAHRVSSIAWDKFYRNIKVELAKSREERMHVGHMLKMCKEEFDRLMETSPSINETIIKLFNTTFPTREPLKSQDPNEACIREPSEIKRPEICDSLVSTADFVFIPKPEEKSTTPMMLNLVKNNQKRIMETYEKEVKEWCDKFIAKHNRTPLESEIIDNLQDKMNLEILKKIINKILDSYEKEKTIESVENMV</sequence>
<evidence type="ECO:0000256" key="1">
    <source>
        <dbReference type="SAM" id="Phobius"/>
    </source>
</evidence>
<protein>
    <recommendedName>
        <fullName evidence="3">SMODS and SLOG-associating 2TM effector domain-containing protein</fullName>
    </recommendedName>
</protein>
<keyword evidence="1" id="KW-0812">Transmembrane</keyword>
<dbReference type="EMBL" id="MN739427">
    <property type="protein sequence ID" value="QHT04352.1"/>
    <property type="molecule type" value="Genomic_DNA"/>
</dbReference>
<name>A0A6C0CJM1_9ZZZZ</name>
<evidence type="ECO:0008006" key="3">
    <source>
        <dbReference type="Google" id="ProtNLM"/>
    </source>
</evidence>
<dbReference type="NCBIfam" id="NF033632">
    <property type="entry name" value="SLATT_4"/>
    <property type="match status" value="1"/>
</dbReference>
<accession>A0A6C0CJM1</accession>
<proteinExistence type="predicted"/>
<feature type="transmembrane region" description="Helical" evidence="1">
    <location>
        <begin position="86"/>
        <end position="107"/>
    </location>
</feature>
<feature type="transmembrane region" description="Helical" evidence="1">
    <location>
        <begin position="55"/>
        <end position="74"/>
    </location>
</feature>